<evidence type="ECO:0000256" key="2">
    <source>
        <dbReference type="ARBA" id="ARBA00022692"/>
    </source>
</evidence>
<evidence type="ECO:0000256" key="1">
    <source>
        <dbReference type="ARBA" id="ARBA00004141"/>
    </source>
</evidence>
<dbReference type="GO" id="GO:0016020">
    <property type="term" value="C:membrane"/>
    <property type="evidence" value="ECO:0007669"/>
    <property type="project" value="UniProtKB-SubCell"/>
</dbReference>
<reference evidence="5" key="3">
    <citation type="submission" date="2025-09" db="UniProtKB">
        <authorList>
            <consortium name="Ensembl"/>
        </authorList>
    </citation>
    <scope>IDENTIFICATION</scope>
</reference>
<dbReference type="PANTHER" id="PTHR12591">
    <property type="entry name" value="GLUCOSE-6-PHOSPHATASE"/>
    <property type="match status" value="1"/>
</dbReference>
<keyword evidence="6" id="KW-1185">Reference proteome</keyword>
<evidence type="ECO:0000313" key="6">
    <source>
        <dbReference type="Proteomes" id="UP000314982"/>
    </source>
</evidence>
<keyword evidence="4" id="KW-0472">Membrane</keyword>
<proteinExistence type="predicted"/>
<reference evidence="6" key="1">
    <citation type="submission" date="2018-06" db="EMBL/GenBank/DDBJ databases">
        <title>Genome assembly of Danube salmon.</title>
        <authorList>
            <person name="Macqueen D.J."/>
            <person name="Gundappa M.K."/>
        </authorList>
    </citation>
    <scope>NUCLEOTIDE SEQUENCE [LARGE SCALE GENOMIC DNA]</scope>
</reference>
<accession>A0A4W5K3P6</accession>
<organism evidence="5 6">
    <name type="scientific">Hucho hucho</name>
    <name type="common">huchen</name>
    <dbReference type="NCBI Taxonomy" id="62062"/>
    <lineage>
        <taxon>Eukaryota</taxon>
        <taxon>Metazoa</taxon>
        <taxon>Chordata</taxon>
        <taxon>Craniata</taxon>
        <taxon>Vertebrata</taxon>
        <taxon>Euteleostomi</taxon>
        <taxon>Actinopterygii</taxon>
        <taxon>Neopterygii</taxon>
        <taxon>Teleostei</taxon>
        <taxon>Protacanthopterygii</taxon>
        <taxon>Salmoniformes</taxon>
        <taxon>Salmonidae</taxon>
        <taxon>Salmoninae</taxon>
        <taxon>Hucho</taxon>
    </lineage>
</organism>
<dbReference type="PANTHER" id="PTHR12591:SF1">
    <property type="entry name" value="GLUCOSE-6-PHOSPHATASE 2"/>
    <property type="match status" value="1"/>
</dbReference>
<name>A0A4W5K3P6_9TELE</name>
<evidence type="ECO:0000313" key="5">
    <source>
        <dbReference type="Ensembl" id="ENSHHUP00000006616.1"/>
    </source>
</evidence>
<dbReference type="Proteomes" id="UP000314982">
    <property type="component" value="Unassembled WGS sequence"/>
</dbReference>
<dbReference type="GO" id="GO:0006094">
    <property type="term" value="P:gluconeogenesis"/>
    <property type="evidence" value="ECO:0007669"/>
    <property type="project" value="TreeGrafter"/>
</dbReference>
<dbReference type="Ensembl" id="ENSHHUT00000006815.1">
    <property type="protein sequence ID" value="ENSHHUP00000006616.1"/>
    <property type="gene ID" value="ENSHHUG00000004079.1"/>
</dbReference>
<reference evidence="5" key="2">
    <citation type="submission" date="2025-08" db="UniProtKB">
        <authorList>
            <consortium name="Ensembl"/>
        </authorList>
    </citation>
    <scope>IDENTIFICATION</scope>
</reference>
<evidence type="ECO:0000256" key="3">
    <source>
        <dbReference type="ARBA" id="ARBA00022989"/>
    </source>
</evidence>
<sequence length="105" mass="12707">MSNITLFKKKYVNLYLTRQLWPREQLFLLFQMDLIHSSGVLVIQHLQSNYRDYHEFLDFMTSVGDPRHIFSLDFPLWFQLTTKMIFGPVIGDWFHLIFLHLCCHN</sequence>
<dbReference type="AlphaFoldDB" id="A0A4W5K3P6"/>
<evidence type="ECO:0000256" key="4">
    <source>
        <dbReference type="ARBA" id="ARBA00023136"/>
    </source>
</evidence>
<comment type="subcellular location">
    <subcellularLocation>
        <location evidence="1">Membrane</location>
        <topology evidence="1">Multi-pass membrane protein</topology>
    </subcellularLocation>
</comment>
<dbReference type="STRING" id="62062.ENSHHUP00000006616"/>
<dbReference type="GO" id="GO:0051156">
    <property type="term" value="P:glucose 6-phosphate metabolic process"/>
    <property type="evidence" value="ECO:0007669"/>
    <property type="project" value="TreeGrafter"/>
</dbReference>
<keyword evidence="3" id="KW-1133">Transmembrane helix</keyword>
<protein>
    <submittedName>
        <fullName evidence="5">Uncharacterized protein</fullName>
    </submittedName>
</protein>
<dbReference type="GO" id="GO:0004346">
    <property type="term" value="F:glucose-6-phosphatase activity"/>
    <property type="evidence" value="ECO:0007669"/>
    <property type="project" value="TreeGrafter"/>
</dbReference>
<keyword evidence="2" id="KW-0812">Transmembrane</keyword>